<evidence type="ECO:0008006" key="4">
    <source>
        <dbReference type="Google" id="ProtNLM"/>
    </source>
</evidence>
<organism evidence="2 3">
    <name type="scientific">Solimonas marina</name>
    <dbReference type="NCBI Taxonomy" id="2714601"/>
    <lineage>
        <taxon>Bacteria</taxon>
        <taxon>Pseudomonadati</taxon>
        <taxon>Pseudomonadota</taxon>
        <taxon>Gammaproteobacteria</taxon>
        <taxon>Nevskiales</taxon>
        <taxon>Nevskiaceae</taxon>
        <taxon>Solimonas</taxon>
    </lineage>
</organism>
<dbReference type="Proteomes" id="UP000653472">
    <property type="component" value="Unassembled WGS sequence"/>
</dbReference>
<dbReference type="InterPro" id="IPR046730">
    <property type="entry name" value="DUF6622"/>
</dbReference>
<feature type="transmembrane region" description="Helical" evidence="1">
    <location>
        <begin position="38"/>
        <end position="58"/>
    </location>
</feature>
<feature type="transmembrane region" description="Helical" evidence="1">
    <location>
        <begin position="6"/>
        <end position="26"/>
    </location>
</feature>
<keyword evidence="1" id="KW-0472">Membrane</keyword>
<keyword evidence="3" id="KW-1185">Reference proteome</keyword>
<name>A0A969W5Z3_9GAMM</name>
<feature type="transmembrane region" description="Helical" evidence="1">
    <location>
        <begin position="64"/>
        <end position="81"/>
    </location>
</feature>
<dbReference type="AlphaFoldDB" id="A0A969W5Z3"/>
<evidence type="ECO:0000313" key="2">
    <source>
        <dbReference type="EMBL" id="NKF21182.1"/>
    </source>
</evidence>
<gene>
    <name evidence="2" type="ORF">G7Y82_02555</name>
</gene>
<keyword evidence="1" id="KW-0812">Transmembrane</keyword>
<keyword evidence="1" id="KW-1133">Transmembrane helix</keyword>
<comment type="caution">
    <text evidence="2">The sequence shown here is derived from an EMBL/GenBank/DDBJ whole genome shotgun (WGS) entry which is preliminary data.</text>
</comment>
<evidence type="ECO:0000313" key="3">
    <source>
        <dbReference type="Proteomes" id="UP000653472"/>
    </source>
</evidence>
<feature type="transmembrane region" description="Helical" evidence="1">
    <location>
        <begin position="134"/>
        <end position="154"/>
    </location>
</feature>
<proteinExistence type="predicted"/>
<reference evidence="2" key="1">
    <citation type="submission" date="2020-03" db="EMBL/GenBank/DDBJ databases">
        <title>Solimonas marina sp. nov., isolated from deep seawater of the Pacific Ocean.</title>
        <authorList>
            <person name="Liu X."/>
            <person name="Lai Q."/>
            <person name="Sun F."/>
            <person name="Gai Y."/>
            <person name="Li G."/>
            <person name="Shao Z."/>
        </authorList>
    </citation>
    <scope>NUCLEOTIDE SEQUENCE</scope>
    <source>
        <strain evidence="2">C16B3</strain>
    </source>
</reference>
<dbReference type="RefSeq" id="WP_168146417.1">
    <property type="nucleotide sequence ID" value="NZ_JAAVXB010000001.1"/>
</dbReference>
<sequence>MALDIVRHTPIWVWIALAVLIQRGLAMRRAQDIHLARAFLLPGVFVVLSLLGVCSTFGVHPAALACWAAGLGAMALSLRSLGAPRGARYDATTRRFHLPGSYAPLALMLLIFAVKYGVAVSMAIHPAWRHDADFMLAVCFTYGALSGSMLGRALRLRLVHRRDPQTTPVAA</sequence>
<dbReference type="Pfam" id="PF20327">
    <property type="entry name" value="DUF6622"/>
    <property type="match status" value="1"/>
</dbReference>
<dbReference type="EMBL" id="JAAVXB010000001">
    <property type="protein sequence ID" value="NKF21182.1"/>
    <property type="molecule type" value="Genomic_DNA"/>
</dbReference>
<accession>A0A969W5Z3</accession>
<protein>
    <recommendedName>
        <fullName evidence="4">DUF1453 domain-containing protein</fullName>
    </recommendedName>
</protein>
<feature type="transmembrane region" description="Helical" evidence="1">
    <location>
        <begin position="102"/>
        <end position="128"/>
    </location>
</feature>
<evidence type="ECO:0000256" key="1">
    <source>
        <dbReference type="SAM" id="Phobius"/>
    </source>
</evidence>